<dbReference type="RefSeq" id="WP_211911390.1">
    <property type="nucleotide sequence ID" value="NZ_CP036498.1"/>
</dbReference>
<dbReference type="InterPro" id="IPR041881">
    <property type="entry name" value="PqqD_sf"/>
</dbReference>
<evidence type="ECO:0000313" key="2">
    <source>
        <dbReference type="Proteomes" id="UP000682843"/>
    </source>
</evidence>
<name>A0ABX8A4E2_9BRAD</name>
<proteinExistence type="predicted"/>
<reference evidence="1 2" key="1">
    <citation type="submission" date="2019-02" db="EMBL/GenBank/DDBJ databases">
        <title>Emended description of the genus Rhodopseudomonas and description of Rhodopseudomonas albus sp. nov., a non-phototrophic, heavy-metal-tolerant bacterium isolated from garden soil.</title>
        <authorList>
            <person name="Bao Z."/>
            <person name="Cao W.W."/>
            <person name="Sato Y."/>
            <person name="Nishizawa T."/>
            <person name="Zhao J."/>
            <person name="Guo Y."/>
            <person name="Ohta H."/>
        </authorList>
    </citation>
    <scope>NUCLEOTIDE SEQUENCE [LARGE SCALE GENOMIC DNA]</scope>
    <source>
        <strain evidence="1 2">SK50-23</strain>
    </source>
</reference>
<dbReference type="InterPro" id="IPR008792">
    <property type="entry name" value="PQQD"/>
</dbReference>
<dbReference type="EMBL" id="CP036498">
    <property type="protein sequence ID" value="QUS37856.1"/>
    <property type="molecule type" value="Genomic_DNA"/>
</dbReference>
<dbReference type="Gene3D" id="1.10.10.1150">
    <property type="entry name" value="Coenzyme PQQ synthesis protein D (PqqD)"/>
    <property type="match status" value="1"/>
</dbReference>
<evidence type="ECO:0000313" key="1">
    <source>
        <dbReference type="EMBL" id="QUS37856.1"/>
    </source>
</evidence>
<protein>
    <submittedName>
        <fullName evidence="1">PqqD family protein</fullName>
    </submittedName>
</protein>
<dbReference type="Proteomes" id="UP000682843">
    <property type="component" value="Chromosome"/>
</dbReference>
<gene>
    <name evidence="1" type="ORF">RPMA_02520</name>
</gene>
<sequence length="87" mass="9437">MRIELTPGTSLTTIEGKSVLFSVRTGESYGLNDTAAEMLKRGLEGGVDHAVAWFAENYDAPAAEIRSDIDELTRDLVRVKLARIVAG</sequence>
<organism evidence="1 2">
    <name type="scientific">Tardiphaga alba</name>
    <dbReference type="NCBI Taxonomy" id="340268"/>
    <lineage>
        <taxon>Bacteria</taxon>
        <taxon>Pseudomonadati</taxon>
        <taxon>Pseudomonadota</taxon>
        <taxon>Alphaproteobacteria</taxon>
        <taxon>Hyphomicrobiales</taxon>
        <taxon>Nitrobacteraceae</taxon>
        <taxon>Tardiphaga</taxon>
    </lineage>
</organism>
<keyword evidence="2" id="KW-1185">Reference proteome</keyword>
<dbReference type="Pfam" id="PF05402">
    <property type="entry name" value="PqqD"/>
    <property type="match status" value="1"/>
</dbReference>
<accession>A0ABX8A4E2</accession>